<keyword evidence="5" id="KW-0411">Iron-sulfur</keyword>
<evidence type="ECO:0000256" key="4">
    <source>
        <dbReference type="ARBA" id="ARBA00023004"/>
    </source>
</evidence>
<reference evidence="7 8" key="1">
    <citation type="submission" date="2020-03" db="EMBL/GenBank/DDBJ databases">
        <title>Complete genome sequences of two sulfur-disproportionating bacterial strains T55J and Mzg5.</title>
        <authorList>
            <person name="Umezawa K."/>
            <person name="Kojima H."/>
            <person name="Kato Y."/>
            <person name="Fukui M."/>
        </authorList>
    </citation>
    <scope>NUCLEOTIDE SEQUENCE [LARGE SCALE GENOMIC DNA]</scope>
    <source>
        <strain evidence="7 8">T55J</strain>
    </source>
</reference>
<dbReference type="Pfam" id="PF13186">
    <property type="entry name" value="SPASM"/>
    <property type="match status" value="1"/>
</dbReference>
<dbReference type="SFLD" id="SFLDS00029">
    <property type="entry name" value="Radical_SAM"/>
    <property type="match status" value="1"/>
</dbReference>
<dbReference type="InterPro" id="IPR013785">
    <property type="entry name" value="Aldolase_TIM"/>
</dbReference>
<name>A0A7G1H1Q4_9BACT</name>
<dbReference type="GO" id="GO:0003824">
    <property type="term" value="F:catalytic activity"/>
    <property type="evidence" value="ECO:0007669"/>
    <property type="project" value="InterPro"/>
</dbReference>
<evidence type="ECO:0000313" key="8">
    <source>
        <dbReference type="Proteomes" id="UP000516360"/>
    </source>
</evidence>
<dbReference type="InterPro" id="IPR050377">
    <property type="entry name" value="Radical_SAM_PqqE_MftC-like"/>
</dbReference>
<dbReference type="KEGG" id="dtp:JZK55_09950"/>
<dbReference type="InterPro" id="IPR023885">
    <property type="entry name" value="4Fe4S-binding_SPASM_dom"/>
</dbReference>
<dbReference type="CDD" id="cd21109">
    <property type="entry name" value="SPASM"/>
    <property type="match status" value="1"/>
</dbReference>
<dbReference type="Proteomes" id="UP000516360">
    <property type="component" value="Chromosome"/>
</dbReference>
<dbReference type="Pfam" id="PF04055">
    <property type="entry name" value="Radical_SAM"/>
    <property type="match status" value="1"/>
</dbReference>
<dbReference type="PROSITE" id="PS51918">
    <property type="entry name" value="RADICAL_SAM"/>
    <property type="match status" value="1"/>
</dbReference>
<organism evidence="7 8">
    <name type="scientific">Dissulfurispira thermophila</name>
    <dbReference type="NCBI Taxonomy" id="2715679"/>
    <lineage>
        <taxon>Bacteria</taxon>
        <taxon>Pseudomonadati</taxon>
        <taxon>Nitrospirota</taxon>
        <taxon>Thermodesulfovibrionia</taxon>
        <taxon>Thermodesulfovibrionales</taxon>
        <taxon>Dissulfurispiraceae</taxon>
        <taxon>Dissulfurispira</taxon>
    </lineage>
</organism>
<protein>
    <recommendedName>
        <fullName evidence="6">Radical SAM core domain-containing protein</fullName>
    </recommendedName>
</protein>
<dbReference type="RefSeq" id="WP_203473521.1">
    <property type="nucleotide sequence ID" value="NZ_AP022873.1"/>
</dbReference>
<evidence type="ECO:0000313" key="7">
    <source>
        <dbReference type="EMBL" id="BCB96073.1"/>
    </source>
</evidence>
<accession>A0A7G1H1Q4</accession>
<dbReference type="SFLD" id="SFLDG01067">
    <property type="entry name" value="SPASM/twitch_domain_containing"/>
    <property type="match status" value="1"/>
</dbReference>
<keyword evidence="8" id="KW-1185">Reference proteome</keyword>
<evidence type="ECO:0000256" key="5">
    <source>
        <dbReference type="ARBA" id="ARBA00023014"/>
    </source>
</evidence>
<evidence type="ECO:0000256" key="3">
    <source>
        <dbReference type="ARBA" id="ARBA00022723"/>
    </source>
</evidence>
<dbReference type="InterPro" id="IPR058240">
    <property type="entry name" value="rSAM_sf"/>
</dbReference>
<comment type="cofactor">
    <cofactor evidence="1">
        <name>[4Fe-4S] cluster</name>
        <dbReference type="ChEBI" id="CHEBI:49883"/>
    </cofactor>
</comment>
<dbReference type="SUPFAM" id="SSF102114">
    <property type="entry name" value="Radical SAM enzymes"/>
    <property type="match status" value="1"/>
</dbReference>
<dbReference type="PANTHER" id="PTHR11228:SF34">
    <property type="entry name" value="TUNGSTEN-CONTAINING ALDEHYDE FERREDOXIN OXIDOREDUCTASE COFACTOR MODIFYING PROTEIN"/>
    <property type="match status" value="1"/>
</dbReference>
<keyword evidence="2" id="KW-0949">S-adenosyl-L-methionine</keyword>
<gene>
    <name evidence="7" type="ORF">JZK55_09950</name>
</gene>
<sequence>MNEIYKIDDVQYMVSLYCPGRCRNCNVWQRKKEEVTKNEMELLLLEKALQSKTLCKTTHFELTGGESQLSPKYIDVVKLIAQYKPDAIIHTNISGWYPKRHFEVVKECIQYVMPSNFKIDISLDGRPENYKSIRFVKDGFYKAVETARLLKQLNIPIRFIMTTFREIYRDIEWFVDFAKEMGVGYYIGYPRISSFYFNNSDKEFNFTKEEIEEIENLLNRVGWLTERRLGNWLWAKSVYERNIPFFECYMGRMSIVIDPYGNVYPCNELLPELFMGNLKEFGGYIDILLLSEKAIKVIEYVKDKRCQPCGMLCALKIEFPWGKQAGLIPVGKDELHK</sequence>
<keyword evidence="4" id="KW-0408">Iron</keyword>
<proteinExistence type="predicted"/>
<feature type="domain" description="Radical SAM core" evidence="6">
    <location>
        <begin position="2"/>
        <end position="227"/>
    </location>
</feature>
<dbReference type="InterPro" id="IPR007197">
    <property type="entry name" value="rSAM"/>
</dbReference>
<evidence type="ECO:0000256" key="1">
    <source>
        <dbReference type="ARBA" id="ARBA00001966"/>
    </source>
</evidence>
<dbReference type="Gene3D" id="3.20.20.70">
    <property type="entry name" value="Aldolase class I"/>
    <property type="match status" value="1"/>
</dbReference>
<evidence type="ECO:0000259" key="6">
    <source>
        <dbReference type="PROSITE" id="PS51918"/>
    </source>
</evidence>
<evidence type="ECO:0000256" key="2">
    <source>
        <dbReference type="ARBA" id="ARBA00022691"/>
    </source>
</evidence>
<dbReference type="GO" id="GO:0046872">
    <property type="term" value="F:metal ion binding"/>
    <property type="evidence" value="ECO:0007669"/>
    <property type="project" value="UniProtKB-KW"/>
</dbReference>
<dbReference type="PANTHER" id="PTHR11228">
    <property type="entry name" value="RADICAL SAM DOMAIN PROTEIN"/>
    <property type="match status" value="1"/>
</dbReference>
<dbReference type="GO" id="GO:0051536">
    <property type="term" value="F:iron-sulfur cluster binding"/>
    <property type="evidence" value="ECO:0007669"/>
    <property type="project" value="UniProtKB-KW"/>
</dbReference>
<keyword evidence="3" id="KW-0479">Metal-binding</keyword>
<dbReference type="EMBL" id="AP022873">
    <property type="protein sequence ID" value="BCB96073.1"/>
    <property type="molecule type" value="Genomic_DNA"/>
</dbReference>
<dbReference type="AlphaFoldDB" id="A0A7G1H1Q4"/>
<dbReference type="CDD" id="cd01335">
    <property type="entry name" value="Radical_SAM"/>
    <property type="match status" value="1"/>
</dbReference>